<sequence>MIDLRIKGLPNSIQSLDGEPILLNTDFRLWIRFYEEFERFNNHIIDEIDCSYLFVDEPPIIDKHILKELERFLYNPSSTPRSDSTGVKTLDYVQDGEYIYSAFMQLYGIDLTECDMHWHKFLALANNIVGDSTLWGYAKSVRGYEKPSKNDTQDKAYQRAKEAWSFPIELTIEEQEMKDEFDSYFDV</sequence>
<dbReference type="EMBL" id="BK032561">
    <property type="protein sequence ID" value="DAF47875.1"/>
    <property type="molecule type" value="Genomic_DNA"/>
</dbReference>
<accession>A0A8S5SAM3</accession>
<organism evidence="1">
    <name type="scientific">Siphoviridae sp. ct0D87</name>
    <dbReference type="NCBI Taxonomy" id="2827760"/>
    <lineage>
        <taxon>Viruses</taxon>
        <taxon>Duplodnaviria</taxon>
        <taxon>Heunggongvirae</taxon>
        <taxon>Uroviricota</taxon>
        <taxon>Caudoviricetes</taxon>
    </lineage>
</organism>
<reference evidence="1" key="1">
    <citation type="journal article" date="2021" name="Proc. Natl. Acad. Sci. U.S.A.">
        <title>A Catalog of Tens of Thousands of Viruses from Human Metagenomes Reveals Hidden Associations with Chronic Diseases.</title>
        <authorList>
            <person name="Tisza M.J."/>
            <person name="Buck C.B."/>
        </authorList>
    </citation>
    <scope>NUCLEOTIDE SEQUENCE</scope>
    <source>
        <strain evidence="1">Ct0D87</strain>
    </source>
</reference>
<evidence type="ECO:0000313" key="1">
    <source>
        <dbReference type="EMBL" id="DAF47875.1"/>
    </source>
</evidence>
<name>A0A8S5SAM3_9CAUD</name>
<dbReference type="InterPro" id="IPR009660">
    <property type="entry name" value="Phage_A500_Gp15"/>
</dbReference>
<dbReference type="Pfam" id="PF06854">
    <property type="entry name" value="Phage_Gp15"/>
    <property type="match status" value="1"/>
</dbReference>
<protein>
    <submittedName>
        <fullName evidence="1">Uncharacterized protein</fullName>
    </submittedName>
</protein>
<proteinExistence type="predicted"/>